<evidence type="ECO:0000256" key="1">
    <source>
        <dbReference type="SAM" id="MobiDB-lite"/>
    </source>
</evidence>
<dbReference type="Proteomes" id="UP000324222">
    <property type="component" value="Unassembled WGS sequence"/>
</dbReference>
<dbReference type="AlphaFoldDB" id="A0A5B7I278"/>
<dbReference type="EMBL" id="VSRR010051224">
    <property type="protein sequence ID" value="MPC79461.1"/>
    <property type="molecule type" value="Genomic_DNA"/>
</dbReference>
<name>A0A5B7I278_PORTR</name>
<feature type="transmembrane region" description="Helical" evidence="2">
    <location>
        <begin position="28"/>
        <end position="52"/>
    </location>
</feature>
<protein>
    <submittedName>
        <fullName evidence="3">Uncharacterized protein</fullName>
    </submittedName>
</protein>
<evidence type="ECO:0000256" key="2">
    <source>
        <dbReference type="SAM" id="Phobius"/>
    </source>
</evidence>
<evidence type="ECO:0000313" key="3">
    <source>
        <dbReference type="EMBL" id="MPC79461.1"/>
    </source>
</evidence>
<comment type="caution">
    <text evidence="3">The sequence shown here is derived from an EMBL/GenBank/DDBJ whole genome shotgun (WGS) entry which is preliminary data.</text>
</comment>
<keyword evidence="2" id="KW-1133">Transmembrane helix</keyword>
<feature type="region of interest" description="Disordered" evidence="1">
    <location>
        <begin position="1"/>
        <end position="21"/>
    </location>
</feature>
<proteinExistence type="predicted"/>
<gene>
    <name evidence="3" type="ORF">E2C01_073990</name>
</gene>
<keyword evidence="2" id="KW-0812">Transmembrane</keyword>
<feature type="region of interest" description="Disordered" evidence="1">
    <location>
        <begin position="56"/>
        <end position="80"/>
    </location>
</feature>
<keyword evidence="4" id="KW-1185">Reference proteome</keyword>
<dbReference type="OrthoDB" id="6347235at2759"/>
<sequence>MKGLSGEAPPTPVPSSNVGKEASKLPGLWVVIIVLVATALLALNVSAIVCIVRRRRNKRASPPTKKTPPPSISASTMPKALPISTTQGPHFLPIPLQTSLS</sequence>
<evidence type="ECO:0000313" key="4">
    <source>
        <dbReference type="Proteomes" id="UP000324222"/>
    </source>
</evidence>
<keyword evidence="2" id="KW-0472">Membrane</keyword>
<organism evidence="3 4">
    <name type="scientific">Portunus trituberculatus</name>
    <name type="common">Swimming crab</name>
    <name type="synonym">Neptunus trituberculatus</name>
    <dbReference type="NCBI Taxonomy" id="210409"/>
    <lineage>
        <taxon>Eukaryota</taxon>
        <taxon>Metazoa</taxon>
        <taxon>Ecdysozoa</taxon>
        <taxon>Arthropoda</taxon>
        <taxon>Crustacea</taxon>
        <taxon>Multicrustacea</taxon>
        <taxon>Malacostraca</taxon>
        <taxon>Eumalacostraca</taxon>
        <taxon>Eucarida</taxon>
        <taxon>Decapoda</taxon>
        <taxon>Pleocyemata</taxon>
        <taxon>Brachyura</taxon>
        <taxon>Eubrachyura</taxon>
        <taxon>Portunoidea</taxon>
        <taxon>Portunidae</taxon>
        <taxon>Portuninae</taxon>
        <taxon>Portunus</taxon>
    </lineage>
</organism>
<reference evidence="3 4" key="1">
    <citation type="submission" date="2019-05" db="EMBL/GenBank/DDBJ databases">
        <title>Another draft genome of Portunus trituberculatus and its Hox gene families provides insights of decapod evolution.</title>
        <authorList>
            <person name="Jeong J.-H."/>
            <person name="Song I."/>
            <person name="Kim S."/>
            <person name="Choi T."/>
            <person name="Kim D."/>
            <person name="Ryu S."/>
            <person name="Kim W."/>
        </authorList>
    </citation>
    <scope>NUCLEOTIDE SEQUENCE [LARGE SCALE GENOMIC DNA]</scope>
    <source>
        <tissue evidence="3">Muscle</tissue>
    </source>
</reference>
<accession>A0A5B7I278</accession>